<dbReference type="EMBL" id="CP163432">
    <property type="protein sequence ID" value="XDQ15798.1"/>
    <property type="molecule type" value="Genomic_DNA"/>
</dbReference>
<feature type="compositionally biased region" description="Pro residues" evidence="1">
    <location>
        <begin position="33"/>
        <end position="46"/>
    </location>
</feature>
<accession>A0AB39NED1</accession>
<dbReference type="AlphaFoldDB" id="A0AB39NED1"/>
<feature type="compositionally biased region" description="Low complexity" evidence="1">
    <location>
        <begin position="47"/>
        <end position="56"/>
    </location>
</feature>
<reference evidence="2" key="1">
    <citation type="submission" date="2024-07" db="EMBL/GenBank/DDBJ databases">
        <authorList>
            <person name="Yu S.T."/>
        </authorList>
    </citation>
    <scope>NUCLEOTIDE SEQUENCE</scope>
    <source>
        <strain evidence="2">R11</strain>
    </source>
</reference>
<evidence type="ECO:0000256" key="1">
    <source>
        <dbReference type="SAM" id="MobiDB-lite"/>
    </source>
</evidence>
<feature type="region of interest" description="Disordered" evidence="1">
    <location>
        <begin position="21"/>
        <end position="64"/>
    </location>
</feature>
<gene>
    <name evidence="2" type="ORF">AB5J55_42415</name>
</gene>
<sequence length="155" mass="15814">MLAIVAWLGAGDLQEFKEWVTSHGSSPTSTAPPTAPAPQLTPPVAQPAPTETTEPTSGKDPGCTAGFAAVSAATAALEGDVTHSQIRGVASSFGDAADVADAVDVRSPLMAMAVDLRLFADAREAGNSDATTSTRKQFSKDLDRFATACGVEPPD</sequence>
<dbReference type="RefSeq" id="WP_369275726.1">
    <property type="nucleotide sequence ID" value="NZ_CP163432.1"/>
</dbReference>
<proteinExistence type="predicted"/>
<protein>
    <submittedName>
        <fullName evidence="2">Uncharacterized protein</fullName>
    </submittedName>
</protein>
<organism evidence="2">
    <name type="scientific">Streptomyces sp. R11</name>
    <dbReference type="NCBI Taxonomy" id="3238625"/>
    <lineage>
        <taxon>Bacteria</taxon>
        <taxon>Bacillati</taxon>
        <taxon>Actinomycetota</taxon>
        <taxon>Actinomycetes</taxon>
        <taxon>Kitasatosporales</taxon>
        <taxon>Streptomycetaceae</taxon>
        <taxon>Streptomyces</taxon>
    </lineage>
</organism>
<evidence type="ECO:0000313" key="2">
    <source>
        <dbReference type="EMBL" id="XDQ15798.1"/>
    </source>
</evidence>
<name>A0AB39NED1_9ACTN</name>